<dbReference type="Proteomes" id="UP000549394">
    <property type="component" value="Unassembled WGS sequence"/>
</dbReference>
<dbReference type="OrthoDB" id="6325578at2759"/>
<feature type="compositionally biased region" description="Basic and acidic residues" evidence="1">
    <location>
        <begin position="90"/>
        <end position="104"/>
    </location>
</feature>
<feature type="region of interest" description="Disordered" evidence="1">
    <location>
        <begin position="71"/>
        <end position="104"/>
    </location>
</feature>
<evidence type="ECO:0000313" key="2">
    <source>
        <dbReference type="EMBL" id="CAD5115362.1"/>
    </source>
</evidence>
<accession>A0A7I8VG90</accession>
<evidence type="ECO:0000313" key="3">
    <source>
        <dbReference type="Proteomes" id="UP000549394"/>
    </source>
</evidence>
<evidence type="ECO:0000256" key="1">
    <source>
        <dbReference type="SAM" id="MobiDB-lite"/>
    </source>
</evidence>
<reference evidence="2 3" key="1">
    <citation type="submission" date="2020-08" db="EMBL/GenBank/DDBJ databases">
        <authorList>
            <person name="Hejnol A."/>
        </authorList>
    </citation>
    <scope>NUCLEOTIDE SEQUENCE [LARGE SCALE GENOMIC DNA]</scope>
</reference>
<comment type="caution">
    <text evidence="2">The sequence shown here is derived from an EMBL/GenBank/DDBJ whole genome shotgun (WGS) entry which is preliminary data.</text>
</comment>
<organism evidence="2 3">
    <name type="scientific">Dimorphilus gyrociliatus</name>
    <dbReference type="NCBI Taxonomy" id="2664684"/>
    <lineage>
        <taxon>Eukaryota</taxon>
        <taxon>Metazoa</taxon>
        <taxon>Spiralia</taxon>
        <taxon>Lophotrochozoa</taxon>
        <taxon>Annelida</taxon>
        <taxon>Polychaeta</taxon>
        <taxon>Polychaeta incertae sedis</taxon>
        <taxon>Dinophilidae</taxon>
        <taxon>Dimorphilus</taxon>
    </lineage>
</organism>
<keyword evidence="3" id="KW-1185">Reference proteome</keyword>
<proteinExistence type="predicted"/>
<name>A0A7I8VG90_9ANNE</name>
<protein>
    <submittedName>
        <fullName evidence="2">DgyrCDS4341</fullName>
    </submittedName>
</protein>
<gene>
    <name evidence="2" type="ORF">DGYR_LOCUS4113</name>
</gene>
<dbReference type="EMBL" id="CAJFCJ010000006">
    <property type="protein sequence ID" value="CAD5115362.1"/>
    <property type="molecule type" value="Genomic_DNA"/>
</dbReference>
<dbReference type="AlphaFoldDB" id="A0A7I8VG90"/>
<sequence length="281" mass="33015">MICSDIQQWETEGNISDAEILRSKILSFVETEESARESSKEILVKEYRKIIPPMLIYCFFEDKSKNKKARGLWTQRPQGWPSNVPFDDPNNGHEKNESKKAEKPKKDTLIQMYNFLKQKFKDKESGQYQDNVTFQEQTYQEQTYQLVSQKEINPVNILWDSSERLDKKLTTIKDTMSDTVYETLEKCIKLFAFCHKHMNKASVMKLASDLEYEIDCYYHSKQDSEINIERWSNITNNVLVESSFAQQQNSPDSSYQNGVHETLPPQQLVNYQEIPNHASYF</sequence>